<dbReference type="InterPro" id="IPR009081">
    <property type="entry name" value="PP-bd_ACP"/>
</dbReference>
<dbReference type="SUPFAM" id="SSF47336">
    <property type="entry name" value="ACP-like"/>
    <property type="match status" value="3"/>
</dbReference>
<dbReference type="InterPro" id="IPR029058">
    <property type="entry name" value="AB_hydrolase_fold"/>
</dbReference>
<dbReference type="Proteomes" id="UP001139522">
    <property type="component" value="Unassembled WGS sequence"/>
</dbReference>
<dbReference type="Gene3D" id="1.10.1200.10">
    <property type="entry name" value="ACP-like"/>
    <property type="match status" value="3"/>
</dbReference>
<evidence type="ECO:0000256" key="3">
    <source>
        <dbReference type="ARBA" id="ARBA00006484"/>
    </source>
</evidence>
<protein>
    <submittedName>
        <fullName evidence="9">Amino acid adenylation domain-containing protein</fullName>
    </submittedName>
</protein>
<comment type="pathway">
    <text evidence="2">Lipid metabolism; fatty acid biosynthesis.</text>
</comment>
<proteinExistence type="inferred from homology"/>
<dbReference type="InterPro" id="IPR000873">
    <property type="entry name" value="AMP-dep_synth/lig_dom"/>
</dbReference>
<keyword evidence="5" id="KW-0597">Phosphoprotein</keyword>
<dbReference type="SUPFAM" id="SSF51735">
    <property type="entry name" value="NAD(P)-binding Rossmann-fold domains"/>
    <property type="match status" value="1"/>
</dbReference>
<dbReference type="InterPro" id="IPR025110">
    <property type="entry name" value="AMP-bd_C"/>
</dbReference>
<dbReference type="SUPFAM" id="SSF52777">
    <property type="entry name" value="CoA-dependent acyltransferases"/>
    <property type="match status" value="2"/>
</dbReference>
<feature type="domain" description="Carrier" evidence="7">
    <location>
        <begin position="1626"/>
        <end position="1719"/>
    </location>
</feature>
<dbReference type="InterPro" id="IPR016039">
    <property type="entry name" value="Thiolase-like"/>
</dbReference>
<dbReference type="Pfam" id="PF00975">
    <property type="entry name" value="Thioesterase"/>
    <property type="match status" value="1"/>
</dbReference>
<dbReference type="Pfam" id="PF02801">
    <property type="entry name" value="Ketoacyl-synt_C"/>
    <property type="match status" value="1"/>
</dbReference>
<dbReference type="NCBIfam" id="NF003417">
    <property type="entry name" value="PRK04813.1"/>
    <property type="match status" value="2"/>
</dbReference>
<dbReference type="Pfam" id="PF13193">
    <property type="entry name" value="AMP-binding_C"/>
    <property type="match status" value="2"/>
</dbReference>
<dbReference type="PROSITE" id="PS00606">
    <property type="entry name" value="KS3_1"/>
    <property type="match status" value="1"/>
</dbReference>
<dbReference type="Pfam" id="PF16197">
    <property type="entry name" value="KAsynt_C_assoc"/>
    <property type="match status" value="1"/>
</dbReference>
<dbReference type="InterPro" id="IPR045851">
    <property type="entry name" value="AMP-bd_C_sf"/>
</dbReference>
<dbReference type="SMART" id="SM00825">
    <property type="entry name" value="PKS_KS"/>
    <property type="match status" value="1"/>
</dbReference>
<dbReference type="Gene3D" id="3.40.50.1820">
    <property type="entry name" value="alpha/beta hydrolase"/>
    <property type="match status" value="1"/>
</dbReference>
<dbReference type="Gene3D" id="3.30.300.30">
    <property type="match status" value="2"/>
</dbReference>
<feature type="domain" description="Ketosynthase family 3 (KS3)" evidence="8">
    <location>
        <begin position="1742"/>
        <end position="2159"/>
    </location>
</feature>
<dbReference type="InterPro" id="IPR010071">
    <property type="entry name" value="AA_adenyl_dom"/>
</dbReference>
<organism evidence="9 10">
    <name type="scientific">Marinomonas maritima</name>
    <dbReference type="NCBI Taxonomy" id="2940935"/>
    <lineage>
        <taxon>Bacteria</taxon>
        <taxon>Pseudomonadati</taxon>
        <taxon>Pseudomonadota</taxon>
        <taxon>Gammaproteobacteria</taxon>
        <taxon>Oceanospirillales</taxon>
        <taxon>Oceanospirillaceae</taxon>
        <taxon>Marinomonas</taxon>
    </lineage>
</organism>
<dbReference type="Gene3D" id="3.30.559.30">
    <property type="entry name" value="Nonribosomal peptide synthetase, condensation domain"/>
    <property type="match status" value="1"/>
</dbReference>
<name>A0ABT5WF56_9GAMM</name>
<dbReference type="InterPro" id="IPR018201">
    <property type="entry name" value="Ketoacyl_synth_AS"/>
</dbReference>
<gene>
    <name evidence="9" type="ORF">M3I01_011110</name>
</gene>
<evidence type="ECO:0000256" key="4">
    <source>
        <dbReference type="ARBA" id="ARBA00022450"/>
    </source>
</evidence>
<accession>A0ABT5WF56</accession>
<dbReference type="Gene3D" id="3.40.50.720">
    <property type="entry name" value="NAD(P)-binding Rossmann-like Domain"/>
    <property type="match status" value="1"/>
</dbReference>
<dbReference type="InterPro" id="IPR001031">
    <property type="entry name" value="Thioesterase"/>
</dbReference>
<dbReference type="InterPro" id="IPR001242">
    <property type="entry name" value="Condensation_dom"/>
</dbReference>
<evidence type="ECO:0000259" key="8">
    <source>
        <dbReference type="PROSITE" id="PS52004"/>
    </source>
</evidence>
<dbReference type="Pfam" id="PF00109">
    <property type="entry name" value="ketoacyl-synt"/>
    <property type="match status" value="1"/>
</dbReference>
<evidence type="ECO:0000259" key="7">
    <source>
        <dbReference type="PROSITE" id="PS50075"/>
    </source>
</evidence>
<dbReference type="PANTHER" id="PTHR45527">
    <property type="entry name" value="NONRIBOSOMAL PEPTIDE SYNTHETASE"/>
    <property type="match status" value="1"/>
</dbReference>
<keyword evidence="6" id="KW-0808">Transferase</keyword>
<dbReference type="PROSITE" id="PS00455">
    <property type="entry name" value="AMP_BINDING"/>
    <property type="match status" value="2"/>
</dbReference>
<dbReference type="NCBIfam" id="TIGR01733">
    <property type="entry name" value="AA-adenyl-dom"/>
    <property type="match status" value="2"/>
</dbReference>
<dbReference type="SMART" id="SM00822">
    <property type="entry name" value="PKS_KR"/>
    <property type="match status" value="1"/>
</dbReference>
<reference evidence="9" key="1">
    <citation type="submission" date="2023-01" db="EMBL/GenBank/DDBJ databases">
        <title>Psychroserpens sp. MSW6 and Marinomonas sp. RSW2, isolated from seawater.</title>
        <authorList>
            <person name="Kristyanto S."/>
            <person name="Jung J."/>
            <person name="Kim J.M."/>
            <person name="Jeon C.O."/>
        </authorList>
    </citation>
    <scope>NUCLEOTIDE SEQUENCE</scope>
    <source>
        <strain evidence="9">RSW2</strain>
    </source>
</reference>
<dbReference type="Gene3D" id="3.40.47.10">
    <property type="match status" value="1"/>
</dbReference>
<evidence type="ECO:0000256" key="2">
    <source>
        <dbReference type="ARBA" id="ARBA00005194"/>
    </source>
</evidence>
<dbReference type="Pfam" id="PF00550">
    <property type="entry name" value="PP-binding"/>
    <property type="match status" value="3"/>
</dbReference>
<dbReference type="SMART" id="SM00823">
    <property type="entry name" value="PKS_PP"/>
    <property type="match status" value="1"/>
</dbReference>
<dbReference type="Gene3D" id="3.30.559.10">
    <property type="entry name" value="Chloramphenicol acetyltransferase-like domain"/>
    <property type="match status" value="1"/>
</dbReference>
<dbReference type="Gene3D" id="2.30.38.10">
    <property type="entry name" value="Luciferase, Domain 3"/>
    <property type="match status" value="2"/>
</dbReference>
<keyword evidence="10" id="KW-1185">Reference proteome</keyword>
<dbReference type="Pfam" id="PF08659">
    <property type="entry name" value="KR"/>
    <property type="match status" value="1"/>
</dbReference>
<dbReference type="InterPro" id="IPR020841">
    <property type="entry name" value="PKS_Beta-ketoAc_synthase_dom"/>
</dbReference>
<dbReference type="PROSITE" id="PS52004">
    <property type="entry name" value="KS3_2"/>
    <property type="match status" value="1"/>
</dbReference>
<dbReference type="CDD" id="cd00833">
    <property type="entry name" value="PKS"/>
    <property type="match status" value="1"/>
</dbReference>
<dbReference type="InterPro" id="IPR032821">
    <property type="entry name" value="PKS_assoc"/>
</dbReference>
<comment type="similarity">
    <text evidence="3">Belongs to the short-chain dehydrogenases/reductases (SDR) family.</text>
</comment>
<evidence type="ECO:0000313" key="10">
    <source>
        <dbReference type="Proteomes" id="UP001139522"/>
    </source>
</evidence>
<evidence type="ECO:0000256" key="6">
    <source>
        <dbReference type="ARBA" id="ARBA00022679"/>
    </source>
</evidence>
<dbReference type="InterPro" id="IPR023213">
    <property type="entry name" value="CAT-like_dom_sf"/>
</dbReference>
<feature type="domain" description="Carrier" evidence="7">
    <location>
        <begin position="2669"/>
        <end position="2744"/>
    </location>
</feature>
<dbReference type="SUPFAM" id="SSF56801">
    <property type="entry name" value="Acetyl-CoA synthetase-like"/>
    <property type="match status" value="2"/>
</dbReference>
<dbReference type="Gene3D" id="3.40.50.980">
    <property type="match status" value="4"/>
</dbReference>
<comment type="caution">
    <text evidence="9">The sequence shown here is derived from an EMBL/GenBank/DDBJ whole genome shotgun (WGS) entry which is preliminary data.</text>
</comment>
<dbReference type="PROSITE" id="PS00012">
    <property type="entry name" value="PHOSPHOPANTETHEINE"/>
    <property type="match status" value="1"/>
</dbReference>
<dbReference type="PROSITE" id="PS50075">
    <property type="entry name" value="CARRIER"/>
    <property type="match status" value="3"/>
</dbReference>
<evidence type="ECO:0000256" key="5">
    <source>
        <dbReference type="ARBA" id="ARBA00022553"/>
    </source>
</evidence>
<dbReference type="SUPFAM" id="SSF53474">
    <property type="entry name" value="alpha/beta-Hydrolases"/>
    <property type="match status" value="1"/>
</dbReference>
<dbReference type="Pfam" id="PF00501">
    <property type="entry name" value="AMP-binding"/>
    <property type="match status" value="2"/>
</dbReference>
<evidence type="ECO:0000256" key="1">
    <source>
        <dbReference type="ARBA" id="ARBA00001957"/>
    </source>
</evidence>
<comment type="cofactor">
    <cofactor evidence="1">
        <name>pantetheine 4'-phosphate</name>
        <dbReference type="ChEBI" id="CHEBI:47942"/>
    </cofactor>
</comment>
<dbReference type="InterPro" id="IPR020806">
    <property type="entry name" value="PKS_PP-bd"/>
</dbReference>
<dbReference type="PANTHER" id="PTHR45527:SF1">
    <property type="entry name" value="FATTY ACID SYNTHASE"/>
    <property type="match status" value="1"/>
</dbReference>
<dbReference type="EMBL" id="JAMZEG020000002">
    <property type="protein sequence ID" value="MDE8603460.1"/>
    <property type="molecule type" value="Genomic_DNA"/>
</dbReference>
<sequence length="3012" mass="332411">MEDIRNFDKLLEEGAEVSIVEQFRHIVQQYGEYIAVEEGEQLTSYQSLDKLSDNIAFNLINHGVIGGGQVAVSLPRSLLLTATLVAILKCGACYVPLDPTAPLIRRRRVLSLSDAKCIVTGANNVDDYHQENIRAFQAESLIESVELGADVRLLKQTNPLACIFFTSGSTGEPKGVLVEQRGVLNVACQPTYVPLSAGDRMANFANPTFDALTFEVWGSLLNGATLVVFSQAELTDTDRLAEKIENSDLDVAFITASLFNLLVEVKVQQVTKIKHVVVGGEAFTPLSAKVYYQACQRIGGQLTSQLYNGYGPTECTTFSTCYPLDSALVDHYIKVGRVPIGQSIKRTQVIVVVGQDRLAEMEEQGEIYISGEGLAQGYNKDAKLTSEKFVHLSWLDPSKRWYRTGDLALINGNKQIEYLGRADQQVKIRGHRIETSEIDNQLLSHPKVTQAVTLAVVQENNSADLHAYLVSDVVLTQSEIRGHVRSQLPDYMTPHRFFSVTHIPLNANGKLDRKALSVMQSEELLSATMSLVEKERLILQCAPDRGLAIANQCATILGISSLPALDLTFIESGGDSLRAMRLASALKNRLSIGVTVGEILQPISLLELFAILEKKPKISHQLTELAKVTPAKYLASAEQQRLAFLYYLNPLSSAYSAPYFFYLDKPLEYGALQEAWRHLVERHATLRSCFELENGEIFAVTREMNAGLVKINQQQIKRTDLLVALNRFSCQVFDIEKGVLANLRLFSIQGEDTQILAMSFHHLIIDGWSLNVLLEELSQLYLAQVTGEPLVLPELRNTYDDFCAFSREYRQSNELLVQHKYWQHRIDNVADNAPLFAQTGASAQLGAIATSHIDSAQWQTIKETVKHESVTLFSYTLAAYSLALSQYFKRDVISVGSPIANRGAGDYEQLIGMFVNTSVFHTDINPMMTVDHYIQAVHRHVVETQKNQDIDFEDIVSMLPRRTSMNPLFDCMMVLENTDLSHLQFPLTNIQAETGFNGEAKFPMTLFITENNGSAGLCLEYNTSLLNSEVADWILSKFQSYLLSFTDEFSTHLGQLTHSAEESHLHAGLLANDSVHDIIDDVLAAPHKDISRIALVSDDVQAKIKRWNDTQVDYPKELTFPDLFEAQVQRTPAEIACVWLEGDNRRHHLTYQELNIRANKLAHKLIDLGAGPGDIVGLVGAWSLNTVLGVLAILKVGAAYLPLDSRNPVNRLKNIIQESGADILLACGAIKEGLGDGVNDVLLLDDLLWESIGSQPIQDPIRPQSFGPKNLAFVIFTSGTTGQPKGVMIEHRNISNLLFSLKDMLGFSAQDTIPSITSLSFDIHVTEIYLPLICGAKVAILDWDEVHTPAKLAACQKHLDISIMQATPATWRMLMDFGWQPTDRLRMITGGDHLTNQLRDLLLGGDNDARLFNLYGPSEATVYCSGAEIKLDTDRIHIGKPLDNNRLYILDEHKNMVPIGIVGELYIAGENVTRGYLNNLTLTNERYSVDPFAINGERMYQSGDLAKWLPEGVVELIGRKDFQVKINGLRIELGEIENCLCQHKNVEQCIVTTHTASHGEQLLIAYVKSKQGNEQLPLELSEMAKAALPAYMVPALCICVEAFPITNNGKIDRAAFPSPDFSTPSKAIRKTRDNLAVDIFNVDMISTIINTAFTSVLGYSIDLEKSFFEAGANSLLLMKVHGQLVKDNRLMPDGQVLALVDLFNYPSISTLAQHLQKNLYPNRQLEESQPVHHKAPMQSTYQDEVAVIGMAVRLPGADNLAEFWQAIKSGKECIETFDSSAHQDDNWMGVISSMSGLADFDPGYFGLSDQEAKLMDPQHRHGLMSAVHALENAGISPDSSNHKIGVVMCASDNSYQQRIIERSTEGDSPDRYQLSLLNEKDHLATRLAYHLNLKGPAITVQSACSSSLVAIHQACQQLRSGDSEVCLAGGTNADMALLEGYHYRQGMILSRDGHCKPFSQGASGTVPANGVGIVVLKLLTRAKADGDRIYAVIKGSAINNDGNDKVSYYAPSVQGQINVLLQAQRNAGVTSEQISYVEAHGTGTELGDPIEMKALSDAFAENSNQQQTSGTCALGSVKSQMGHLGSAAGVTGFIRTALSLYHSVLPPTLWADTPNTNIDFSASRFYLNSTSRPWRGANRFAGVSSFGMGGTNAHAILSSMPEDYRPASEAPAWDAASFSFNCQTYLSKWHCDQSELGSVDVLPEQASFDPLPESQWLMQEQWVRAYSVQRHSVNQKQYLVIDDIHERGKSVTSGLRANGHQVQYIDGISSAIERLPVLSLFSQPLTIVNMTFGDQDPEGNPMHMGSGEVLLSIVTLLQVWEQRPQRQPLFLINVVSGSANVLGEETLNPNIGLLLGLAQTIPLELERIEYRVLDILPALSSEHLLYAIEGLEQNPADDAYHFAVRGRYVWRKEYQTLPQYLSPSKKFISDGVYLITGGTGGIGQIIAEHLQATRDARVILLSRTATETILHPGKSIQQLRCDVSKREDMVHVANQVLGQFGKVTGIIHAAGSAGGGMIRLMEPGAATANMAAKILGAINIDSELLILEPEFIAYCSSMSAVHGVAGQTDYCAANHFLDLYAKMQNQRIDGPQFISINWPTWRGTGMAEHVKEIDFSISPAQGVALLDTLVNGGDAQYLISPLAHQNAKRFFSTLHAGNSNVADSLKNHSKDMSTSVYLSSLFTDILGFDEVDEDECFYDLGGDSLTLLDLFDGINVLFPNKVRLADLTQNVTIRRIEEVLSTSSEANVISHLEEGIITCLKEGDGSLGCDIVIHPIGGDLMGYREWIDVMPDGRAIYGIRDPLLSPNTPQAQMMTVEAMAEHYVDLIQSYQPVRIIGWSFGAFIAWQMTRMLEKLGQSVPLVMIDPPTLSGVQNSGPVLDNKVFIDEIIQQYPRLKGKLNPKSSPEEVANTLYPLSKRQSQQEERSQAQWYIERVITACRKNAAAISAFQPQGKVAANTLLCIATQHIDDERVKASWQPYLGQIQYHGITADHYSILQGEGAKHIMRLMTDK</sequence>
<dbReference type="CDD" id="cd05930">
    <property type="entry name" value="A_NRPS"/>
    <property type="match status" value="1"/>
</dbReference>
<dbReference type="InterPro" id="IPR020845">
    <property type="entry name" value="AMP-binding_CS"/>
</dbReference>
<dbReference type="InterPro" id="IPR036736">
    <property type="entry name" value="ACP-like_sf"/>
</dbReference>
<dbReference type="Pfam" id="PF00668">
    <property type="entry name" value="Condensation"/>
    <property type="match status" value="1"/>
</dbReference>
<dbReference type="RefSeq" id="WP_275565070.1">
    <property type="nucleotide sequence ID" value="NZ_JAMZEG020000002.1"/>
</dbReference>
<keyword evidence="4" id="KW-0596">Phosphopantetheine</keyword>
<dbReference type="CDD" id="cd08953">
    <property type="entry name" value="KR_2_SDR_x"/>
    <property type="match status" value="1"/>
</dbReference>
<dbReference type="InterPro" id="IPR013968">
    <property type="entry name" value="PKS_KR"/>
</dbReference>
<feature type="domain" description="Carrier" evidence="7">
    <location>
        <begin position="540"/>
        <end position="616"/>
    </location>
</feature>
<dbReference type="InterPro" id="IPR014031">
    <property type="entry name" value="Ketoacyl_synth_C"/>
</dbReference>
<evidence type="ECO:0000313" key="9">
    <source>
        <dbReference type="EMBL" id="MDE8603460.1"/>
    </source>
</evidence>
<dbReference type="InterPro" id="IPR057326">
    <property type="entry name" value="KR_dom"/>
</dbReference>
<dbReference type="SUPFAM" id="SSF53901">
    <property type="entry name" value="Thiolase-like"/>
    <property type="match status" value="1"/>
</dbReference>
<dbReference type="InterPro" id="IPR036291">
    <property type="entry name" value="NAD(P)-bd_dom_sf"/>
</dbReference>
<dbReference type="InterPro" id="IPR014030">
    <property type="entry name" value="Ketoacyl_synth_N"/>
</dbReference>
<dbReference type="InterPro" id="IPR006162">
    <property type="entry name" value="Ppantetheine_attach_site"/>
</dbReference>